<gene>
    <name evidence="3" type="ordered locus">EHR_11325</name>
</gene>
<evidence type="ECO:0000313" key="4">
    <source>
        <dbReference type="Proteomes" id="UP000002895"/>
    </source>
</evidence>
<dbReference type="KEGG" id="ehr:EHR_11325"/>
<evidence type="ECO:0000256" key="1">
    <source>
        <dbReference type="SAM" id="MobiDB-lite"/>
    </source>
</evidence>
<feature type="region of interest" description="Disordered" evidence="1">
    <location>
        <begin position="49"/>
        <end position="83"/>
    </location>
</feature>
<feature type="chain" id="PRO_5039602051" evidence="2">
    <location>
        <begin position="28"/>
        <end position="83"/>
    </location>
</feature>
<dbReference type="HOGENOM" id="CLU_2537345_0_0_9"/>
<dbReference type="AlphaFoldDB" id="I6TCN4"/>
<dbReference type="RefSeq" id="WP_014834630.1">
    <property type="nucleotide sequence ID" value="NC_018081.1"/>
</dbReference>
<feature type="compositionally biased region" description="Basic and acidic residues" evidence="1">
    <location>
        <begin position="49"/>
        <end position="69"/>
    </location>
</feature>
<dbReference type="EMBL" id="CP003504">
    <property type="protein sequence ID" value="AFM71144.1"/>
    <property type="molecule type" value="Genomic_DNA"/>
</dbReference>
<dbReference type="Proteomes" id="UP000002895">
    <property type="component" value="Chromosome"/>
</dbReference>
<dbReference type="PATRIC" id="fig|768486.3.peg.2141"/>
<reference evidence="3 4" key="1">
    <citation type="journal article" date="2012" name="J. Bacteriol.">
        <title>Genome sequence of Enterococcus hirae (Streptococcus faecalis) ATCC 9790, a model organism for the study of ion transport, bioenergetics, and copper homeostasis.</title>
        <authorList>
            <person name="Gaechter T."/>
            <person name="Wunderlin C."/>
            <person name="Schmidheini T."/>
            <person name="Solioz M."/>
        </authorList>
    </citation>
    <scope>NUCLEOTIDE SEQUENCE [LARGE SCALE GENOMIC DNA]</scope>
    <source>
        <strain evidence="4">ATCC 9790 / DSM 20160 / JCM 8729 / LMG 6399 / NBRC 3181 / NCIMB 6459 / NCDO 1258 / NCTC 12367 / WDCM 00089 / R</strain>
    </source>
</reference>
<evidence type="ECO:0000313" key="3">
    <source>
        <dbReference type="EMBL" id="AFM71144.1"/>
    </source>
</evidence>
<accession>I6TCN4</accession>
<proteinExistence type="predicted"/>
<feature type="signal peptide" evidence="2">
    <location>
        <begin position="1"/>
        <end position="27"/>
    </location>
</feature>
<protein>
    <submittedName>
        <fullName evidence="3">Uncharacterized protein</fullName>
    </submittedName>
</protein>
<organism evidence="3 4">
    <name type="scientific">Enterococcus hirae (strain ATCC 9790 / DSM 20160 / JCM 8729 / LMG 6399 / NBRC 3181 / NCIMB 6459 / NCDO 1258 / NCTC 12367 / WDCM 00089 / R)</name>
    <dbReference type="NCBI Taxonomy" id="768486"/>
    <lineage>
        <taxon>Bacteria</taxon>
        <taxon>Bacillati</taxon>
        <taxon>Bacillota</taxon>
        <taxon>Bacilli</taxon>
        <taxon>Lactobacillales</taxon>
        <taxon>Enterococcaceae</taxon>
        <taxon>Enterococcus</taxon>
    </lineage>
</organism>
<keyword evidence="2" id="KW-0732">Signal</keyword>
<sequence>MKTRKKLLHSTLILALALGQTSGTVVEAVSMLSSVESIDVKKISKMNEKKTTTKKEVKKDEKRTKEKTPRKTKKLLIQQKVIK</sequence>
<name>I6TCN4_ENTHA</name>
<keyword evidence="4" id="KW-1185">Reference proteome</keyword>
<evidence type="ECO:0000256" key="2">
    <source>
        <dbReference type="SAM" id="SignalP"/>
    </source>
</evidence>